<comment type="caution">
    <text evidence="1">The sequence shown here is derived from an EMBL/GenBank/DDBJ whole genome shotgun (WGS) entry which is preliminary data.</text>
</comment>
<organism evidence="1">
    <name type="scientific">marine sediment metagenome</name>
    <dbReference type="NCBI Taxonomy" id="412755"/>
    <lineage>
        <taxon>unclassified sequences</taxon>
        <taxon>metagenomes</taxon>
        <taxon>ecological metagenomes</taxon>
    </lineage>
</organism>
<dbReference type="EMBL" id="LAZR01039707">
    <property type="protein sequence ID" value="KKL16328.1"/>
    <property type="molecule type" value="Genomic_DNA"/>
</dbReference>
<dbReference type="AlphaFoldDB" id="A0A0F9DWW7"/>
<protein>
    <submittedName>
        <fullName evidence="1">Uncharacterized protein</fullName>
    </submittedName>
</protein>
<gene>
    <name evidence="1" type="ORF">LCGC14_2496670</name>
</gene>
<reference evidence="1" key="1">
    <citation type="journal article" date="2015" name="Nature">
        <title>Complex archaea that bridge the gap between prokaryotes and eukaryotes.</title>
        <authorList>
            <person name="Spang A."/>
            <person name="Saw J.H."/>
            <person name="Jorgensen S.L."/>
            <person name="Zaremba-Niedzwiedzka K."/>
            <person name="Martijn J."/>
            <person name="Lind A.E."/>
            <person name="van Eijk R."/>
            <person name="Schleper C."/>
            <person name="Guy L."/>
            <person name="Ettema T.J."/>
        </authorList>
    </citation>
    <scope>NUCLEOTIDE SEQUENCE</scope>
</reference>
<accession>A0A0F9DWW7</accession>
<name>A0A0F9DWW7_9ZZZZ</name>
<proteinExistence type="predicted"/>
<evidence type="ECO:0000313" key="1">
    <source>
        <dbReference type="EMBL" id="KKL16328.1"/>
    </source>
</evidence>
<sequence>MFTDNTDYRSRFIEFYFNELHEHPIFQEMSNLTEGSPWHRER</sequence>
<feature type="non-terminal residue" evidence="1">
    <location>
        <position position="42"/>
    </location>
</feature>